<proteinExistence type="predicted"/>
<gene>
    <name evidence="1" type="ORF">L1F29_04935</name>
</gene>
<sequence>MFKQTKSHWVWTELTQSLHPDRVAGQPVYEAYRTTVPLSWYEKGYVREAGGGIEPVQILLDFETEETA</sequence>
<organism evidence="1 2">
    <name type="scientific">Paenibacillus spongiae</name>
    <dbReference type="NCBI Taxonomy" id="2909671"/>
    <lineage>
        <taxon>Bacteria</taxon>
        <taxon>Bacillati</taxon>
        <taxon>Bacillota</taxon>
        <taxon>Bacilli</taxon>
        <taxon>Bacillales</taxon>
        <taxon>Paenibacillaceae</taxon>
        <taxon>Paenibacillus</taxon>
    </lineage>
</organism>
<protein>
    <submittedName>
        <fullName evidence="1">Uncharacterized protein</fullName>
    </submittedName>
</protein>
<accession>A0ABY5SB67</accession>
<reference evidence="1" key="1">
    <citation type="submission" date="2022-01" db="EMBL/GenBank/DDBJ databases">
        <title>Paenibacillus spongiae sp. nov., isolated from marine sponge.</title>
        <authorList>
            <person name="Li Z."/>
            <person name="Zhang M."/>
        </authorList>
    </citation>
    <scope>NUCLEOTIDE SEQUENCE</scope>
    <source>
        <strain evidence="1">PHS-Z3</strain>
    </source>
</reference>
<name>A0ABY5SB67_9BACL</name>
<dbReference type="EMBL" id="CP091430">
    <property type="protein sequence ID" value="UVI31191.1"/>
    <property type="molecule type" value="Genomic_DNA"/>
</dbReference>
<dbReference type="RefSeq" id="WP_258387254.1">
    <property type="nucleotide sequence ID" value="NZ_CP091430.1"/>
</dbReference>
<evidence type="ECO:0000313" key="1">
    <source>
        <dbReference type="EMBL" id="UVI31191.1"/>
    </source>
</evidence>
<dbReference type="Proteomes" id="UP001057877">
    <property type="component" value="Chromosome"/>
</dbReference>
<evidence type="ECO:0000313" key="2">
    <source>
        <dbReference type="Proteomes" id="UP001057877"/>
    </source>
</evidence>
<keyword evidence="2" id="KW-1185">Reference proteome</keyword>